<dbReference type="OrthoDB" id="5429770at2759"/>
<dbReference type="RefSeq" id="XP_031006111.1">
    <property type="nucleotide sequence ID" value="XM_031147937.1"/>
</dbReference>
<dbReference type="EMBL" id="QGMH01000050">
    <property type="protein sequence ID" value="TVY27323.1"/>
    <property type="molecule type" value="Genomic_DNA"/>
</dbReference>
<organism evidence="3 4">
    <name type="scientific">Lachnellula hyalina</name>
    <dbReference type="NCBI Taxonomy" id="1316788"/>
    <lineage>
        <taxon>Eukaryota</taxon>
        <taxon>Fungi</taxon>
        <taxon>Dikarya</taxon>
        <taxon>Ascomycota</taxon>
        <taxon>Pezizomycotina</taxon>
        <taxon>Leotiomycetes</taxon>
        <taxon>Helotiales</taxon>
        <taxon>Lachnaceae</taxon>
        <taxon>Lachnellula</taxon>
    </lineage>
</organism>
<dbReference type="PROSITE" id="PS50048">
    <property type="entry name" value="ZN2_CY6_FUNGAL_2"/>
    <property type="match status" value="1"/>
</dbReference>
<protein>
    <recommendedName>
        <fullName evidence="2">Zn(2)-C6 fungal-type domain-containing protein</fullName>
    </recommendedName>
</protein>
<dbReference type="PANTHER" id="PTHR38791">
    <property type="entry name" value="ZN(II)2CYS6 TRANSCRIPTION FACTOR (EUROFUNG)-RELATED-RELATED"/>
    <property type="match status" value="1"/>
</dbReference>
<evidence type="ECO:0000259" key="2">
    <source>
        <dbReference type="PROSITE" id="PS50048"/>
    </source>
</evidence>
<dbReference type="InterPro" id="IPR053175">
    <property type="entry name" value="DHMBA_Reg_Transcription_Factor"/>
</dbReference>
<reference evidence="3 4" key="1">
    <citation type="submission" date="2018-05" db="EMBL/GenBank/DDBJ databases">
        <title>Genome sequencing and assembly of the regulated plant pathogen Lachnellula willkommii and related sister species for the development of diagnostic species identification markers.</title>
        <authorList>
            <person name="Giroux E."/>
            <person name="Bilodeau G."/>
        </authorList>
    </citation>
    <scope>NUCLEOTIDE SEQUENCE [LARGE SCALE GENOMIC DNA]</scope>
    <source>
        <strain evidence="3 4">CBS 185.66</strain>
    </source>
</reference>
<dbReference type="SMART" id="SM00066">
    <property type="entry name" value="GAL4"/>
    <property type="match status" value="1"/>
</dbReference>
<dbReference type="SUPFAM" id="SSF57701">
    <property type="entry name" value="Zn2/Cys6 DNA-binding domain"/>
    <property type="match status" value="1"/>
</dbReference>
<accession>A0A8H8R2T1</accession>
<dbReference type="Gene3D" id="4.10.240.10">
    <property type="entry name" value="Zn(2)-C6 fungal-type DNA-binding domain"/>
    <property type="match status" value="1"/>
</dbReference>
<dbReference type="GO" id="GO:0008270">
    <property type="term" value="F:zinc ion binding"/>
    <property type="evidence" value="ECO:0007669"/>
    <property type="project" value="InterPro"/>
</dbReference>
<dbReference type="Pfam" id="PF00172">
    <property type="entry name" value="Zn_clus"/>
    <property type="match status" value="1"/>
</dbReference>
<evidence type="ECO:0000313" key="4">
    <source>
        <dbReference type="Proteomes" id="UP000431533"/>
    </source>
</evidence>
<evidence type="ECO:0000256" key="1">
    <source>
        <dbReference type="ARBA" id="ARBA00023242"/>
    </source>
</evidence>
<dbReference type="Proteomes" id="UP000431533">
    <property type="component" value="Unassembled WGS sequence"/>
</dbReference>
<dbReference type="InterPro" id="IPR036864">
    <property type="entry name" value="Zn2-C6_fun-type_DNA-bd_sf"/>
</dbReference>
<dbReference type="AlphaFoldDB" id="A0A8H8R2T1"/>
<feature type="domain" description="Zn(2)-C6 fungal-type" evidence="2">
    <location>
        <begin position="10"/>
        <end position="39"/>
    </location>
</feature>
<keyword evidence="1" id="KW-0539">Nucleus</keyword>
<dbReference type="CDD" id="cd00067">
    <property type="entry name" value="GAL4"/>
    <property type="match status" value="1"/>
</dbReference>
<sequence>MVFRGVPSKACQRCRDRRLKCDLRKDSCSSCLRAIIPCSGYRDTRELRIADESKAIQKKVIAGISPPSGQDLFWLPLSLEAQARDAFFVHYVAGTTTTWDFLKLYYPTSPSDHLALSIDAASLAYLSHEMHSEAASAIAKEKYVSALRTTSKAVQSPGLVAEEPTLLASLVLDLFEKITNADSKHNGAWKSHVNGALALVRLRGLDQFQDPSAVKVLVRLSTNFIITAIASGDPVPNELVTLRAYAGKQLYAVDPKWHLTDLMIHYANLRANILRRIISVDEYVRASLKLDSKLQSLSNEMPESWLYKTTILDHDSEGVYERRFDAYIDRHVTQTWNVLRLIRILLNQSVLQYCLCSTQSSITKTVPLLIQTTSDIIIAMARDICASVPQYVKCKGTYMYRAGHQSSSPVQEVAPSSKESNNTPGNSCHINSASRLLDIYTLIFSLYIVGGASSLTSFMKPWVITQLHYIGEHYGIRNAELVARILEEAKDINPWSVYTLLGSYAFVA</sequence>
<proteinExistence type="predicted"/>
<dbReference type="PANTHER" id="PTHR38791:SF1">
    <property type="entry name" value="TRANSCRIPTION FACTOR, PUTATIVE-RELATED"/>
    <property type="match status" value="1"/>
</dbReference>
<gene>
    <name evidence="3" type="ORF">LHYA1_G002963</name>
</gene>
<keyword evidence="4" id="KW-1185">Reference proteome</keyword>
<comment type="caution">
    <text evidence="3">The sequence shown here is derived from an EMBL/GenBank/DDBJ whole genome shotgun (WGS) entry which is preliminary data.</text>
</comment>
<dbReference type="InterPro" id="IPR001138">
    <property type="entry name" value="Zn2Cys6_DnaBD"/>
</dbReference>
<evidence type="ECO:0000313" key="3">
    <source>
        <dbReference type="EMBL" id="TVY27323.1"/>
    </source>
</evidence>
<name>A0A8H8R2T1_9HELO</name>
<dbReference type="GeneID" id="41983161"/>
<dbReference type="GO" id="GO:0000981">
    <property type="term" value="F:DNA-binding transcription factor activity, RNA polymerase II-specific"/>
    <property type="evidence" value="ECO:0007669"/>
    <property type="project" value="InterPro"/>
</dbReference>
<dbReference type="PROSITE" id="PS00463">
    <property type="entry name" value="ZN2_CY6_FUNGAL_1"/>
    <property type="match status" value="1"/>
</dbReference>